<gene>
    <name evidence="3" type="ORF">ACFY8C_39710</name>
</gene>
<sequence length="117" mass="12595">MCPSCGCSSSRIHSSYLRLTADVPSAGRRVVLCLRIRSFFCVRTANVRRADTGADQEIPVDRTSSVDPGHGRPRPRRPGRRPDAEPLRSVCQPQYGAAAGRHAARAGRACPAGGGRR</sequence>
<reference evidence="3 4" key="1">
    <citation type="submission" date="2024-10" db="EMBL/GenBank/DDBJ databases">
        <title>The Natural Products Discovery Center: Release of the First 8490 Sequenced Strains for Exploring Actinobacteria Biosynthetic Diversity.</title>
        <authorList>
            <person name="Kalkreuter E."/>
            <person name="Kautsar S.A."/>
            <person name="Yang D."/>
            <person name="Bader C.D."/>
            <person name="Teijaro C.N."/>
            <person name="Fluegel L."/>
            <person name="Davis C.M."/>
            <person name="Simpson J.R."/>
            <person name="Lauterbach L."/>
            <person name="Steele A.D."/>
            <person name="Gui C."/>
            <person name="Meng S."/>
            <person name="Li G."/>
            <person name="Viehrig K."/>
            <person name="Ye F."/>
            <person name="Su P."/>
            <person name="Kiefer A.F."/>
            <person name="Nichols A."/>
            <person name="Cepeda A.J."/>
            <person name="Yan W."/>
            <person name="Fan B."/>
            <person name="Jiang Y."/>
            <person name="Adhikari A."/>
            <person name="Zheng C.-J."/>
            <person name="Schuster L."/>
            <person name="Cowan T.M."/>
            <person name="Smanski M.J."/>
            <person name="Chevrette M.G."/>
            <person name="De Carvalho L.P.S."/>
            <person name="Shen B."/>
        </authorList>
    </citation>
    <scope>NUCLEOTIDE SEQUENCE [LARGE SCALE GENOMIC DNA]</scope>
    <source>
        <strain evidence="3 4">NPDC012605</strain>
    </source>
</reference>
<feature type="domain" description="Transposase IS204/IS1001/IS1096/IS1165 zinc-finger" evidence="2">
    <location>
        <begin position="2"/>
        <end position="41"/>
    </location>
</feature>
<keyword evidence="4" id="KW-1185">Reference proteome</keyword>
<feature type="compositionally biased region" description="Low complexity" evidence="1">
    <location>
        <begin position="96"/>
        <end position="111"/>
    </location>
</feature>
<dbReference type="Proteomes" id="UP001602370">
    <property type="component" value="Unassembled WGS sequence"/>
</dbReference>
<dbReference type="EMBL" id="JBIBDZ010000025">
    <property type="protein sequence ID" value="MFF5924359.1"/>
    <property type="molecule type" value="Genomic_DNA"/>
</dbReference>
<dbReference type="RefSeq" id="WP_388312284.1">
    <property type="nucleotide sequence ID" value="NZ_JBIBDZ010000025.1"/>
</dbReference>
<feature type="region of interest" description="Disordered" evidence="1">
    <location>
        <begin position="51"/>
        <end position="117"/>
    </location>
</feature>
<evidence type="ECO:0000313" key="3">
    <source>
        <dbReference type="EMBL" id="MFF5924359.1"/>
    </source>
</evidence>
<protein>
    <submittedName>
        <fullName evidence="3">Transposase family protein</fullName>
    </submittedName>
</protein>
<dbReference type="InterPro" id="IPR029261">
    <property type="entry name" value="Transposase_Znf"/>
</dbReference>
<evidence type="ECO:0000259" key="2">
    <source>
        <dbReference type="Pfam" id="PF14690"/>
    </source>
</evidence>
<comment type="caution">
    <text evidence="3">The sequence shown here is derived from an EMBL/GenBank/DDBJ whole genome shotgun (WGS) entry which is preliminary data.</text>
</comment>
<accession>A0ABW6Y3J3</accession>
<dbReference type="Pfam" id="PF14690">
    <property type="entry name" value="Zn_ribbon_ISL3"/>
    <property type="match status" value="1"/>
</dbReference>
<proteinExistence type="predicted"/>
<evidence type="ECO:0000313" key="4">
    <source>
        <dbReference type="Proteomes" id="UP001602370"/>
    </source>
</evidence>
<organism evidence="3 4">
    <name type="scientific">Streptomyces flavochromogenes</name>
    <dbReference type="NCBI Taxonomy" id="68199"/>
    <lineage>
        <taxon>Bacteria</taxon>
        <taxon>Bacillati</taxon>
        <taxon>Actinomycetota</taxon>
        <taxon>Actinomycetes</taxon>
        <taxon>Kitasatosporales</taxon>
        <taxon>Streptomycetaceae</taxon>
        <taxon>Streptomyces</taxon>
    </lineage>
</organism>
<name>A0ABW6Y3J3_9ACTN</name>
<evidence type="ECO:0000256" key="1">
    <source>
        <dbReference type="SAM" id="MobiDB-lite"/>
    </source>
</evidence>